<reference evidence="3" key="1">
    <citation type="submission" date="2015-12" db="EMBL/GenBank/DDBJ databases">
        <title>FDA dAtabase for Regulatory Grade micrObial Sequences (FDA-ARGOS): Supporting development and validation of Infectious Disease Dx tests.</title>
        <authorList>
            <person name="Hoffmann M."/>
            <person name="Allard M."/>
            <person name="Evans P."/>
            <person name="Brown E."/>
            <person name="Tallon L.J."/>
            <person name="Sadzewicz L."/>
            <person name="Sengamalay N."/>
            <person name="Ott S."/>
            <person name="Godinez A."/>
            <person name="Nagaraj S."/>
            <person name="Vyas G."/>
            <person name="Aluvathingal J."/>
            <person name="Nadendla S."/>
            <person name="Geyer C."/>
            <person name="Sichtig H."/>
        </authorList>
    </citation>
    <scope>NUCLEOTIDE SEQUENCE [LARGE SCALE GENOMIC DNA]</scope>
    <source>
        <strain evidence="3">ATCC 33809</strain>
    </source>
</reference>
<dbReference type="EMBL" id="CP014035">
    <property type="protein sequence ID" value="AMF94625.1"/>
    <property type="molecule type" value="Genomic_DNA"/>
</dbReference>
<evidence type="ECO:0000313" key="4">
    <source>
        <dbReference type="Proteomes" id="UP000254626"/>
    </source>
</evidence>
<dbReference type="Proteomes" id="UP000254626">
    <property type="component" value="Unassembled WGS sequence"/>
</dbReference>
<accession>A0AAX2LRT8</accession>
<dbReference type="EMBL" id="UHIP01000001">
    <property type="protein sequence ID" value="SUP24943.1"/>
    <property type="molecule type" value="Genomic_DNA"/>
</dbReference>
<dbReference type="GO" id="GO:0005737">
    <property type="term" value="C:cytoplasm"/>
    <property type="evidence" value="ECO:0007669"/>
    <property type="project" value="TreeGrafter"/>
</dbReference>
<evidence type="ECO:0000313" key="1">
    <source>
        <dbReference type="EMBL" id="AMF94625.1"/>
    </source>
</evidence>
<keyword evidence="3" id="KW-1185">Reference proteome</keyword>
<dbReference type="InterPro" id="IPR050275">
    <property type="entry name" value="PGM_Phosphatase"/>
</dbReference>
<evidence type="ECO:0000313" key="2">
    <source>
        <dbReference type="EMBL" id="SUP24943.1"/>
    </source>
</evidence>
<reference evidence="2 4" key="3">
    <citation type="submission" date="2018-06" db="EMBL/GenBank/DDBJ databases">
        <authorList>
            <consortium name="Pathogen Informatics"/>
            <person name="Doyle S."/>
        </authorList>
    </citation>
    <scope>NUCLEOTIDE SEQUENCE [LARGE SCALE GENOMIC DNA]</scope>
    <source>
        <strain evidence="2 4">NCTC11327</strain>
    </source>
</reference>
<dbReference type="PANTHER" id="PTHR48100">
    <property type="entry name" value="BROAD-SPECIFICITY PHOSPHATASE YOR283W-RELATED"/>
    <property type="match status" value="1"/>
</dbReference>
<dbReference type="Pfam" id="PF00300">
    <property type="entry name" value="His_Phos_1"/>
    <property type="match status" value="1"/>
</dbReference>
<dbReference type="SMART" id="SM00855">
    <property type="entry name" value="PGAM"/>
    <property type="match status" value="1"/>
</dbReference>
<dbReference type="RefSeq" id="WP_061056585.1">
    <property type="nucleotide sequence ID" value="NZ_CABLBX010000002.1"/>
</dbReference>
<dbReference type="GeneID" id="29386652"/>
<protein>
    <submittedName>
        <fullName evidence="1">Alpha-ribazole phosphatase</fullName>
    </submittedName>
    <submittedName>
        <fullName evidence="2">Alpha-ribazole-5`-phosphate phosphatase CobC</fullName>
    </submittedName>
</protein>
<dbReference type="CDD" id="cd07067">
    <property type="entry name" value="HP_PGM_like"/>
    <property type="match status" value="1"/>
</dbReference>
<dbReference type="InterPro" id="IPR013078">
    <property type="entry name" value="His_Pase_superF_clade-1"/>
</dbReference>
<reference evidence="1" key="2">
    <citation type="submission" date="2018-01" db="EMBL/GenBank/DDBJ databases">
        <title>FDA dAtabase for Regulatory Grade micrObial Sequences (FDA-ARGOS): Supporting development and validation of Infectious Disease Dx tests.</title>
        <authorList>
            <person name="Hoffmann M."/>
            <person name="Allard M."/>
            <person name="Evans P."/>
            <person name="Brown E."/>
            <person name="Tallon L."/>
            <person name="Sadzewicz L."/>
            <person name="Sengamalay N."/>
            <person name="Ott S."/>
            <person name="Godinez A."/>
            <person name="Nagaraj S."/>
            <person name="Vyas G."/>
            <person name="Aluvathingal J."/>
            <person name="Nadendla S."/>
            <person name="Geyer C."/>
            <person name="Sichtig H."/>
        </authorList>
    </citation>
    <scope>NUCLEOTIDE SEQUENCE</scope>
    <source>
        <strain evidence="1">ATCC 33809</strain>
    </source>
</reference>
<dbReference type="Proteomes" id="UP000057088">
    <property type="component" value="Chromosome 2"/>
</dbReference>
<gene>
    <name evidence="1" type="ORF">AL536_14290</name>
    <name evidence="2" type="ORF">NCTC11327_01605</name>
</gene>
<sequence>MNRVFLLRHAKTLGPPALNGSTDVAVADAVQNELALLLSKHGFTHIITSPLRRCADLAYKLKALNPSITLSVEADFQEMHFGKYDGQTFDDLSAHWSELEAFWQSPTDNPLPGAETLQACHQRVSNAWQRWLPTLQDNTLVIAHGGTIRLLLAHVLQTDWRNPVWYSSLAIGNQTLTQLDVFSTQPPMVTVRNIGIELKDKPLN</sequence>
<evidence type="ECO:0000313" key="3">
    <source>
        <dbReference type="Proteomes" id="UP000057088"/>
    </source>
</evidence>
<dbReference type="Gene3D" id="3.40.50.1240">
    <property type="entry name" value="Phosphoglycerate mutase-like"/>
    <property type="match status" value="1"/>
</dbReference>
<dbReference type="PANTHER" id="PTHR48100:SF1">
    <property type="entry name" value="HISTIDINE PHOSPHATASE FAMILY PROTEIN-RELATED"/>
    <property type="match status" value="1"/>
</dbReference>
<proteinExistence type="predicted"/>
<dbReference type="SUPFAM" id="SSF53254">
    <property type="entry name" value="Phosphoglycerate mutase-like"/>
    <property type="match status" value="1"/>
</dbReference>
<name>A0AAX2LRT8_VIBFL</name>
<dbReference type="InterPro" id="IPR029033">
    <property type="entry name" value="His_PPase_superfam"/>
</dbReference>
<organism evidence="2 4">
    <name type="scientific">Vibrio fluvialis</name>
    <dbReference type="NCBI Taxonomy" id="676"/>
    <lineage>
        <taxon>Bacteria</taxon>
        <taxon>Pseudomonadati</taxon>
        <taxon>Pseudomonadota</taxon>
        <taxon>Gammaproteobacteria</taxon>
        <taxon>Vibrionales</taxon>
        <taxon>Vibrionaceae</taxon>
        <taxon>Vibrio</taxon>
    </lineage>
</organism>
<dbReference type="KEGG" id="vfl:AL536_14290"/>
<dbReference type="AlphaFoldDB" id="A0AAX2LRT8"/>
<dbReference type="GO" id="GO:0016791">
    <property type="term" value="F:phosphatase activity"/>
    <property type="evidence" value="ECO:0007669"/>
    <property type="project" value="TreeGrafter"/>
</dbReference>